<keyword evidence="2" id="KW-1003">Cell membrane</keyword>
<keyword evidence="3 6" id="KW-0812">Transmembrane</keyword>
<organism evidence="7 8">
    <name type="scientific">Denitrovibrio acetiphilus (strain DSM 12809 / NBRC 114555 / N2460)</name>
    <dbReference type="NCBI Taxonomy" id="522772"/>
    <lineage>
        <taxon>Bacteria</taxon>
        <taxon>Pseudomonadati</taxon>
        <taxon>Deferribacterota</taxon>
        <taxon>Deferribacteres</taxon>
        <taxon>Deferribacterales</taxon>
        <taxon>Geovibrionaceae</taxon>
        <taxon>Denitrovibrio</taxon>
    </lineage>
</organism>
<dbReference type="AlphaFoldDB" id="D4H621"/>
<evidence type="ECO:0000256" key="6">
    <source>
        <dbReference type="SAM" id="Phobius"/>
    </source>
</evidence>
<feature type="transmembrane region" description="Helical" evidence="6">
    <location>
        <begin position="146"/>
        <end position="169"/>
    </location>
</feature>
<evidence type="ECO:0000256" key="1">
    <source>
        <dbReference type="ARBA" id="ARBA00004651"/>
    </source>
</evidence>
<protein>
    <submittedName>
        <fullName evidence="7">Lysine exporter protein (LYSE/YGGA)</fullName>
    </submittedName>
</protein>
<dbReference type="RefSeq" id="WP_013010198.1">
    <property type="nucleotide sequence ID" value="NC_013943.1"/>
</dbReference>
<dbReference type="PANTHER" id="PTHR30086">
    <property type="entry name" value="ARGININE EXPORTER PROTEIN ARGO"/>
    <property type="match status" value="1"/>
</dbReference>
<dbReference type="KEGG" id="dap:Dacet_0888"/>
<gene>
    <name evidence="7" type="ordered locus">Dacet_0888</name>
</gene>
<dbReference type="PaxDb" id="522772-Dacet_0888"/>
<accession>D4H621</accession>
<keyword evidence="5 6" id="KW-0472">Membrane</keyword>
<dbReference type="HOGENOM" id="CLU_079569_2_2_0"/>
<dbReference type="EMBL" id="CP001968">
    <property type="protein sequence ID" value="ADD67667.1"/>
    <property type="molecule type" value="Genomic_DNA"/>
</dbReference>
<proteinExistence type="predicted"/>
<reference evidence="7 8" key="1">
    <citation type="journal article" date="2010" name="Stand. Genomic Sci.">
        <title>Complete genome sequence of Denitrovibrio acetiphilus type strain (N2460).</title>
        <authorList>
            <person name="Kiss H."/>
            <person name="Lang E."/>
            <person name="Lapidus A."/>
            <person name="Copeland A."/>
            <person name="Nolan M."/>
            <person name="Glavina Del Rio T."/>
            <person name="Chen F."/>
            <person name="Lucas S."/>
            <person name="Tice H."/>
            <person name="Cheng J.F."/>
            <person name="Han C."/>
            <person name="Goodwin L."/>
            <person name="Pitluck S."/>
            <person name="Liolios K."/>
            <person name="Pati A."/>
            <person name="Ivanova N."/>
            <person name="Mavromatis K."/>
            <person name="Chen A."/>
            <person name="Palaniappan K."/>
            <person name="Land M."/>
            <person name="Hauser L."/>
            <person name="Chang Y.J."/>
            <person name="Jeffries C.D."/>
            <person name="Detter J.C."/>
            <person name="Brettin T."/>
            <person name="Spring S."/>
            <person name="Rohde M."/>
            <person name="Goker M."/>
            <person name="Woyke T."/>
            <person name="Bristow J."/>
            <person name="Eisen J.A."/>
            <person name="Markowitz V."/>
            <person name="Hugenholtz P."/>
            <person name="Kyrpides N.C."/>
            <person name="Klenk H.P."/>
        </authorList>
    </citation>
    <scope>NUCLEOTIDE SEQUENCE [LARGE SCALE GENOMIC DNA]</scope>
    <source>
        <strain evidence="8">DSM 12809 / NBRC 114555 / N2460</strain>
    </source>
</reference>
<evidence type="ECO:0000256" key="2">
    <source>
        <dbReference type="ARBA" id="ARBA00022475"/>
    </source>
</evidence>
<feature type="transmembrane region" description="Helical" evidence="6">
    <location>
        <begin position="70"/>
        <end position="88"/>
    </location>
</feature>
<dbReference type="OrthoDB" id="9804822at2"/>
<dbReference type="Proteomes" id="UP000002012">
    <property type="component" value="Chromosome"/>
</dbReference>
<sequence length="201" mass="21881" precursor="true">MTVESSITFFVAMSLFVASPGPGVMGCVAVAMRQNIKNSVAFIVGMIAGDLVYLLFAVFGLTALASNFNFLFQVVRMAGGAYMLFLAYKMWRFVPEQQQIKMPSRKRGNFFAGLFITLSNPKVIIFYCGFLPNFMNLASLSHIDLLIVSLLVSFVIVVVMGSYSVIAGKTGGFLSRRSGKVLNRSAGTALAATGTYMIFKQ</sequence>
<keyword evidence="8" id="KW-1185">Reference proteome</keyword>
<evidence type="ECO:0000313" key="8">
    <source>
        <dbReference type="Proteomes" id="UP000002012"/>
    </source>
</evidence>
<evidence type="ECO:0000256" key="5">
    <source>
        <dbReference type="ARBA" id="ARBA00023136"/>
    </source>
</evidence>
<dbReference type="GO" id="GO:0005886">
    <property type="term" value="C:plasma membrane"/>
    <property type="evidence" value="ECO:0007669"/>
    <property type="project" value="UniProtKB-SubCell"/>
</dbReference>
<dbReference type="eggNOG" id="COG1280">
    <property type="taxonomic scope" value="Bacteria"/>
</dbReference>
<feature type="transmembrane region" description="Helical" evidence="6">
    <location>
        <begin position="6"/>
        <end position="28"/>
    </location>
</feature>
<dbReference type="STRING" id="522772.Dacet_0888"/>
<feature type="transmembrane region" description="Helical" evidence="6">
    <location>
        <begin position="40"/>
        <end position="64"/>
    </location>
</feature>
<dbReference type="GO" id="GO:0015171">
    <property type="term" value="F:amino acid transmembrane transporter activity"/>
    <property type="evidence" value="ECO:0007669"/>
    <property type="project" value="TreeGrafter"/>
</dbReference>
<dbReference type="Pfam" id="PF01810">
    <property type="entry name" value="LysE"/>
    <property type="match status" value="1"/>
</dbReference>
<evidence type="ECO:0000256" key="4">
    <source>
        <dbReference type="ARBA" id="ARBA00022989"/>
    </source>
</evidence>
<keyword evidence="4 6" id="KW-1133">Transmembrane helix</keyword>
<evidence type="ECO:0000256" key="3">
    <source>
        <dbReference type="ARBA" id="ARBA00022692"/>
    </source>
</evidence>
<dbReference type="InterPro" id="IPR001123">
    <property type="entry name" value="LeuE-type"/>
</dbReference>
<feature type="transmembrane region" description="Helical" evidence="6">
    <location>
        <begin position="109"/>
        <end position="134"/>
    </location>
</feature>
<name>D4H621_DENA2</name>
<evidence type="ECO:0000313" key="7">
    <source>
        <dbReference type="EMBL" id="ADD67667.1"/>
    </source>
</evidence>
<dbReference type="PANTHER" id="PTHR30086:SF20">
    <property type="entry name" value="ARGININE EXPORTER PROTEIN ARGO-RELATED"/>
    <property type="match status" value="1"/>
</dbReference>
<dbReference type="InParanoid" id="D4H621"/>
<comment type="subcellular location">
    <subcellularLocation>
        <location evidence="1">Cell membrane</location>
        <topology evidence="1">Multi-pass membrane protein</topology>
    </subcellularLocation>
</comment>